<proteinExistence type="predicted"/>
<evidence type="ECO:0000259" key="1">
    <source>
        <dbReference type="Pfam" id="PF17919"/>
    </source>
</evidence>
<dbReference type="EMBL" id="CP133618">
    <property type="protein sequence ID" value="WMV37421.1"/>
    <property type="molecule type" value="Genomic_DNA"/>
</dbReference>
<sequence>TSIPLDIQSFLGLAGYHKRFVEGFALIASPLTTLTQKKVNFLWFEACEKSFEVLKDRHTSAPVLTLPEGTNGFVVYCDASRIGLGCVLMQNGKVIAYASQSLQYVFKQRDLNLRQRSWLEFLKDYDISILYQLGKNGSE</sequence>
<organism evidence="2 3">
    <name type="scientific">Solanum verrucosum</name>
    <dbReference type="NCBI Taxonomy" id="315347"/>
    <lineage>
        <taxon>Eukaryota</taxon>
        <taxon>Viridiplantae</taxon>
        <taxon>Streptophyta</taxon>
        <taxon>Embryophyta</taxon>
        <taxon>Tracheophyta</taxon>
        <taxon>Spermatophyta</taxon>
        <taxon>Magnoliopsida</taxon>
        <taxon>eudicotyledons</taxon>
        <taxon>Gunneridae</taxon>
        <taxon>Pentapetalae</taxon>
        <taxon>asterids</taxon>
        <taxon>lamiids</taxon>
        <taxon>Solanales</taxon>
        <taxon>Solanaceae</taxon>
        <taxon>Solanoideae</taxon>
        <taxon>Solaneae</taxon>
        <taxon>Solanum</taxon>
    </lineage>
</organism>
<feature type="domain" description="Reverse transcriptase/retrotransposon-derived protein RNase H-like" evidence="1">
    <location>
        <begin position="43"/>
        <end position="105"/>
    </location>
</feature>
<dbReference type="InterPro" id="IPR043502">
    <property type="entry name" value="DNA/RNA_pol_sf"/>
</dbReference>
<evidence type="ECO:0000313" key="3">
    <source>
        <dbReference type="Proteomes" id="UP001234989"/>
    </source>
</evidence>
<protein>
    <recommendedName>
        <fullName evidence="1">Reverse transcriptase/retrotransposon-derived protein RNase H-like domain-containing protein</fullName>
    </recommendedName>
</protein>
<dbReference type="Proteomes" id="UP001234989">
    <property type="component" value="Chromosome 7"/>
</dbReference>
<gene>
    <name evidence="2" type="ORF">MTR67_030806</name>
</gene>
<dbReference type="PANTHER" id="PTHR34072">
    <property type="entry name" value="ENZYMATIC POLYPROTEIN-RELATED"/>
    <property type="match status" value="1"/>
</dbReference>
<name>A0AAF0U1A9_SOLVR</name>
<keyword evidence="3" id="KW-1185">Reference proteome</keyword>
<dbReference type="Gene3D" id="3.30.70.270">
    <property type="match status" value="1"/>
</dbReference>
<dbReference type="FunFam" id="3.30.70.270:FF:000020">
    <property type="entry name" value="Transposon Tf2-6 polyprotein-like Protein"/>
    <property type="match status" value="1"/>
</dbReference>
<feature type="non-terminal residue" evidence="2">
    <location>
        <position position="1"/>
    </location>
</feature>
<dbReference type="InterPro" id="IPR041577">
    <property type="entry name" value="RT_RNaseH_2"/>
</dbReference>
<reference evidence="2" key="1">
    <citation type="submission" date="2023-08" db="EMBL/GenBank/DDBJ databases">
        <title>A de novo genome assembly of Solanum verrucosum Schlechtendal, a Mexican diploid species geographically isolated from the other diploid A-genome species in potato relatives.</title>
        <authorList>
            <person name="Hosaka K."/>
        </authorList>
    </citation>
    <scope>NUCLEOTIDE SEQUENCE</scope>
    <source>
        <tissue evidence="2">Young leaves</tissue>
    </source>
</reference>
<evidence type="ECO:0000313" key="2">
    <source>
        <dbReference type="EMBL" id="WMV37421.1"/>
    </source>
</evidence>
<dbReference type="SUPFAM" id="SSF56672">
    <property type="entry name" value="DNA/RNA polymerases"/>
    <property type="match status" value="1"/>
</dbReference>
<dbReference type="InterPro" id="IPR043128">
    <property type="entry name" value="Rev_trsase/Diguanyl_cyclase"/>
</dbReference>
<dbReference type="Pfam" id="PF17919">
    <property type="entry name" value="RT_RNaseH_2"/>
    <property type="match status" value="1"/>
</dbReference>
<dbReference type="AlphaFoldDB" id="A0AAF0U1A9"/>
<dbReference type="PANTHER" id="PTHR34072:SF59">
    <property type="entry name" value="CCHC-TYPE INTEGRASE"/>
    <property type="match status" value="1"/>
</dbReference>
<accession>A0AAF0U1A9</accession>